<organism evidence="1 2">
    <name type="scientific">Amycolatopsis alkalitolerans</name>
    <dbReference type="NCBI Taxonomy" id="2547244"/>
    <lineage>
        <taxon>Bacteria</taxon>
        <taxon>Bacillati</taxon>
        <taxon>Actinomycetota</taxon>
        <taxon>Actinomycetes</taxon>
        <taxon>Pseudonocardiales</taxon>
        <taxon>Pseudonocardiaceae</taxon>
        <taxon>Amycolatopsis</taxon>
    </lineage>
</organism>
<dbReference type="OrthoDB" id="3700108at2"/>
<dbReference type="AlphaFoldDB" id="A0A5C4LS41"/>
<evidence type="ECO:0000313" key="1">
    <source>
        <dbReference type="EMBL" id="TNC19078.1"/>
    </source>
</evidence>
<name>A0A5C4LS41_9PSEU</name>
<evidence type="ECO:0000313" key="2">
    <source>
        <dbReference type="Proteomes" id="UP000305546"/>
    </source>
</evidence>
<gene>
    <name evidence="1" type="ORF">FG385_32960</name>
</gene>
<keyword evidence="2" id="KW-1185">Reference proteome</keyword>
<reference evidence="1 2" key="1">
    <citation type="submission" date="2019-06" db="EMBL/GenBank/DDBJ databases">
        <title>Amycolatopsis alkalitolerans sp. nov., isolated from Gastrodia elata Blume.</title>
        <authorList>
            <person name="Narsing Rao M.P."/>
            <person name="Li W.J."/>
        </authorList>
    </citation>
    <scope>NUCLEOTIDE SEQUENCE [LARGE SCALE GENOMIC DNA]</scope>
    <source>
        <strain evidence="1 2">SYSUP0005</strain>
    </source>
</reference>
<proteinExistence type="predicted"/>
<dbReference type="Proteomes" id="UP000305546">
    <property type="component" value="Unassembled WGS sequence"/>
</dbReference>
<protein>
    <submittedName>
        <fullName evidence="1">Uncharacterized protein</fullName>
    </submittedName>
</protein>
<accession>A0A5C4LS41</accession>
<sequence length="140" mass="15331">MDTFTTELSDVLGQYVPYDGPHSRETVLDAARSISALVRYINNATSPGRTTLAWAHTVCSTTSSLCAAVHGMDQLFDQLTTAIEREDPTRYYDGDHRNRELARVKSAEAARYLETARMSAATLAQRLSDACTVLGTLGND</sequence>
<comment type="caution">
    <text evidence="1">The sequence shown here is derived from an EMBL/GenBank/DDBJ whole genome shotgun (WGS) entry which is preliminary data.</text>
</comment>
<dbReference type="EMBL" id="VDFW01000055">
    <property type="protein sequence ID" value="TNC19078.1"/>
    <property type="molecule type" value="Genomic_DNA"/>
</dbReference>
<dbReference type="RefSeq" id="WP_139100728.1">
    <property type="nucleotide sequence ID" value="NZ_VDFW01000055.1"/>
</dbReference>